<name>E6K271_PARDN</name>
<keyword evidence="3" id="KW-1185">Reference proteome</keyword>
<dbReference type="Pfam" id="PF02661">
    <property type="entry name" value="Fic"/>
    <property type="match status" value="1"/>
</dbReference>
<gene>
    <name evidence="2" type="ORF">HMPREF0620_1544</name>
</gene>
<accession>E6K271</accession>
<dbReference type="Proteomes" id="UP000004946">
    <property type="component" value="Chromosome"/>
</dbReference>
<sequence length="227" mass="25363">MLTTKQITGLLYSMGHTFDNLASTYIATEEFLTTHNPHVIGSRGDLALLQDLQAASRCMLHYDYSHGLTLDYLKDINASMTRTAALDPGALRKRSNIMVHTMKGDYIPPIPDENTITKLLEDATRSPGNLLDAARLFAQLAKIQPFGDGNKRTALLAANGLLIMRHQPHVLTVPVTDPEKQEFNTKLSAWYLDDDPQVIDLLASYNTRLRGLDRQGHPIPTRSQRSR</sequence>
<dbReference type="PROSITE" id="PS51459">
    <property type="entry name" value="FIDO"/>
    <property type="match status" value="1"/>
</dbReference>
<organism evidence="2 3">
    <name type="scientific">Parascardovia denticolens DSM 10105 = JCM 12538</name>
    <dbReference type="NCBI Taxonomy" id="864564"/>
    <lineage>
        <taxon>Bacteria</taxon>
        <taxon>Bacillati</taxon>
        <taxon>Actinomycetota</taxon>
        <taxon>Actinomycetes</taxon>
        <taxon>Bifidobacteriales</taxon>
        <taxon>Bifidobacteriaceae</taxon>
        <taxon>Parascardovia</taxon>
    </lineage>
</organism>
<dbReference type="AlphaFoldDB" id="E6K271"/>
<dbReference type="Gene3D" id="1.10.3290.10">
    <property type="entry name" value="Fido-like domain"/>
    <property type="match status" value="1"/>
</dbReference>
<dbReference type="PATRIC" id="fig|864564.6.peg.155"/>
<dbReference type="SUPFAM" id="SSF140931">
    <property type="entry name" value="Fic-like"/>
    <property type="match status" value="1"/>
</dbReference>
<dbReference type="eggNOG" id="COG3177">
    <property type="taxonomic scope" value="Bacteria"/>
</dbReference>
<evidence type="ECO:0000313" key="3">
    <source>
        <dbReference type="Proteomes" id="UP000004946"/>
    </source>
</evidence>
<dbReference type="EMBL" id="AEON01000002">
    <property type="protein sequence ID" value="EFT82859.1"/>
    <property type="molecule type" value="Genomic_DNA"/>
</dbReference>
<reference evidence="2 3" key="1">
    <citation type="submission" date="2010-12" db="EMBL/GenBank/DDBJ databases">
        <authorList>
            <person name="Muzny D."/>
            <person name="Qin X."/>
            <person name="Buhay C."/>
            <person name="Dugan-Rocha S."/>
            <person name="Ding Y."/>
            <person name="Chen G."/>
            <person name="Hawes A."/>
            <person name="Holder M."/>
            <person name="Jhangiani S."/>
            <person name="Johnson A."/>
            <person name="Khan Z."/>
            <person name="Li Z."/>
            <person name="Liu W."/>
            <person name="Liu X."/>
            <person name="Perez L."/>
            <person name="Shen H."/>
            <person name="Wang Q."/>
            <person name="Watt J."/>
            <person name="Xi L."/>
            <person name="Xin Y."/>
            <person name="Zhou J."/>
            <person name="Deng J."/>
            <person name="Jiang H."/>
            <person name="Liu Y."/>
            <person name="Qu J."/>
            <person name="Song X.-Z."/>
            <person name="Zhang L."/>
            <person name="Villasana D."/>
            <person name="Johnson A."/>
            <person name="Liu J."/>
            <person name="Liyanage D."/>
            <person name="Lorensuhewa L."/>
            <person name="Robinson T."/>
            <person name="Song A."/>
            <person name="Song B.-B."/>
            <person name="Dinh H."/>
            <person name="Thornton R."/>
            <person name="Coyle M."/>
            <person name="Francisco L."/>
            <person name="Jackson L."/>
            <person name="Javaid M."/>
            <person name="Korchina V."/>
            <person name="Kovar C."/>
            <person name="Mata R."/>
            <person name="Mathew T."/>
            <person name="Ngo R."/>
            <person name="Nguyen L."/>
            <person name="Nguyen N."/>
            <person name="Okwuonu G."/>
            <person name="Ongeri F."/>
            <person name="Pham C."/>
            <person name="Simmons D."/>
            <person name="Wilczek-Boney K."/>
            <person name="Hale W."/>
            <person name="Jakkamsetti A."/>
            <person name="Pham P."/>
            <person name="Ruth R."/>
            <person name="San Lucas F."/>
            <person name="Warren J."/>
            <person name="Zhang J."/>
            <person name="Zhao Z."/>
            <person name="Zhou C."/>
            <person name="Zhu D."/>
            <person name="Lee S."/>
            <person name="Bess C."/>
            <person name="Blankenburg K."/>
            <person name="Forbes L."/>
            <person name="Fu Q."/>
            <person name="Gubbala S."/>
            <person name="Hirani K."/>
            <person name="Jayaseelan J.C."/>
            <person name="Lara F."/>
            <person name="Munidasa M."/>
            <person name="Palculict T."/>
            <person name="Patil S."/>
            <person name="Pu L.-L."/>
            <person name="Saada N."/>
            <person name="Tang L."/>
            <person name="Weissenberger G."/>
            <person name="Zhu Y."/>
            <person name="Hemphill L."/>
            <person name="Shang Y."/>
            <person name="Youmans B."/>
            <person name="Ayvaz T."/>
            <person name="Ross M."/>
            <person name="Santibanez J."/>
            <person name="Aqrawi P."/>
            <person name="Gross S."/>
            <person name="Joshi V."/>
            <person name="Fowler G."/>
            <person name="Nazareth L."/>
            <person name="Reid J."/>
            <person name="Worley K."/>
            <person name="Petrosino J."/>
            <person name="Highlander S."/>
            <person name="Gibbs R."/>
        </authorList>
    </citation>
    <scope>NUCLEOTIDE SEQUENCE [LARGE SCALE GENOMIC DNA]</scope>
    <source>
        <strain evidence="2 3">DSM 10105</strain>
    </source>
</reference>
<evidence type="ECO:0000259" key="1">
    <source>
        <dbReference type="PROSITE" id="PS51459"/>
    </source>
</evidence>
<protein>
    <recommendedName>
        <fullName evidence="1">Fido domain-containing protein</fullName>
    </recommendedName>
</protein>
<dbReference type="RefSeq" id="WP_006290764.1">
    <property type="nucleotide sequence ID" value="NZ_AP012333.1"/>
</dbReference>
<dbReference type="InterPro" id="IPR036597">
    <property type="entry name" value="Fido-like_dom_sf"/>
</dbReference>
<dbReference type="KEGG" id="pdo:PSDT_0140"/>
<proteinExistence type="predicted"/>
<comment type="caution">
    <text evidence="2">The sequence shown here is derived from an EMBL/GenBank/DDBJ whole genome shotgun (WGS) entry which is preliminary data.</text>
</comment>
<feature type="domain" description="Fido" evidence="1">
    <location>
        <begin position="68"/>
        <end position="208"/>
    </location>
</feature>
<dbReference type="HOGENOM" id="CLU_1160272_0_0_11"/>
<evidence type="ECO:0000313" key="2">
    <source>
        <dbReference type="EMBL" id="EFT82859.1"/>
    </source>
</evidence>
<dbReference type="InterPro" id="IPR003812">
    <property type="entry name" value="Fido"/>
</dbReference>